<organism evidence="2">
    <name type="scientific">Brassica napus</name>
    <name type="common">Rape</name>
    <dbReference type="NCBI Taxonomy" id="3708"/>
    <lineage>
        <taxon>Eukaryota</taxon>
        <taxon>Viridiplantae</taxon>
        <taxon>Streptophyta</taxon>
        <taxon>Embryophyta</taxon>
        <taxon>Tracheophyta</taxon>
        <taxon>Spermatophyta</taxon>
        <taxon>Magnoliopsida</taxon>
        <taxon>eudicotyledons</taxon>
        <taxon>Gunneridae</taxon>
        <taxon>Pentapetalae</taxon>
        <taxon>rosids</taxon>
        <taxon>malvids</taxon>
        <taxon>Brassicales</taxon>
        <taxon>Brassicaceae</taxon>
        <taxon>Brassiceae</taxon>
        <taxon>Brassica</taxon>
    </lineage>
</organism>
<gene>
    <name evidence="2" type="ORF">DARMORV10_C03P55250.1</name>
</gene>
<proteinExistence type="predicted"/>
<reference evidence="2" key="1">
    <citation type="submission" date="2021-01" db="EMBL/GenBank/DDBJ databases">
        <authorList>
            <consortium name="Genoscope - CEA"/>
            <person name="William W."/>
        </authorList>
    </citation>
    <scope>NUCLEOTIDE SEQUENCE</scope>
</reference>
<dbReference type="Proteomes" id="UP001295469">
    <property type="component" value="Chromosome C03"/>
</dbReference>
<name>A0A816IKP9_BRANA</name>
<accession>A0A816IKP9</accession>
<keyword evidence="1" id="KW-1133">Transmembrane helix</keyword>
<feature type="transmembrane region" description="Helical" evidence="1">
    <location>
        <begin position="17"/>
        <end position="35"/>
    </location>
</feature>
<keyword evidence="1" id="KW-0472">Membrane</keyword>
<keyword evidence="1" id="KW-0812">Transmembrane</keyword>
<evidence type="ECO:0000313" key="2">
    <source>
        <dbReference type="EMBL" id="CAF1705960.1"/>
    </source>
</evidence>
<protein>
    <submittedName>
        <fullName evidence="2">(rape) hypothetical protein</fullName>
    </submittedName>
</protein>
<evidence type="ECO:0000256" key="1">
    <source>
        <dbReference type="SAM" id="Phobius"/>
    </source>
</evidence>
<dbReference type="AlphaFoldDB" id="A0A816IKP9"/>
<sequence length="40" mass="4517">MHVDQIFLDLRVRPSQVILSVGIIILVSKGVIWQISSVRT</sequence>
<dbReference type="EMBL" id="HG994367">
    <property type="protein sequence ID" value="CAF1705960.1"/>
    <property type="molecule type" value="Genomic_DNA"/>
</dbReference>